<dbReference type="InterPro" id="IPR054193">
    <property type="entry name" value="DUF6898"/>
</dbReference>
<gene>
    <name evidence="3" type="ORF">RSPPHO_02035</name>
</gene>
<organism evidence="3 4">
    <name type="scientific">Pararhodospirillum photometricum DSM 122</name>
    <dbReference type="NCBI Taxonomy" id="1150469"/>
    <lineage>
        <taxon>Bacteria</taxon>
        <taxon>Pseudomonadati</taxon>
        <taxon>Pseudomonadota</taxon>
        <taxon>Alphaproteobacteria</taxon>
        <taxon>Rhodospirillales</taxon>
        <taxon>Rhodospirillaceae</taxon>
        <taxon>Pararhodospirillum</taxon>
    </lineage>
</organism>
<evidence type="ECO:0000256" key="1">
    <source>
        <dbReference type="SAM" id="MobiDB-lite"/>
    </source>
</evidence>
<feature type="compositionally biased region" description="Polar residues" evidence="1">
    <location>
        <begin position="1"/>
        <end position="17"/>
    </location>
</feature>
<dbReference type="KEGG" id="rpm:RSPPHO_02035"/>
<evidence type="ECO:0000259" key="2">
    <source>
        <dbReference type="Pfam" id="PF21839"/>
    </source>
</evidence>
<dbReference type="AlphaFoldDB" id="H6SKZ6"/>
<dbReference type="Pfam" id="PF21839">
    <property type="entry name" value="DUF6898"/>
    <property type="match status" value="1"/>
</dbReference>
<proteinExistence type="predicted"/>
<accession>H6SKZ6</accession>
<feature type="region of interest" description="Disordered" evidence="1">
    <location>
        <begin position="1"/>
        <end position="21"/>
    </location>
</feature>
<dbReference type="PATRIC" id="fig|1150469.3.peg.2288"/>
<sequence>MGTHQGNRPMTAKSSMPSRPREVLYEIRQSGAYMRVAAIDAETGIEAVMVGPASASLTTLQHNAARKLAFILSRNETPGR</sequence>
<dbReference type="HOGENOM" id="CLU_194277_1_0_5"/>
<evidence type="ECO:0000313" key="3">
    <source>
        <dbReference type="EMBL" id="CCG08661.1"/>
    </source>
</evidence>
<evidence type="ECO:0000313" key="4">
    <source>
        <dbReference type="Proteomes" id="UP000033220"/>
    </source>
</evidence>
<reference evidence="3 4" key="1">
    <citation type="submission" date="2012-02" db="EMBL/GenBank/DDBJ databases">
        <title>Shotgun genome sequence of Phaeospirillum photometricum DSM 122.</title>
        <authorList>
            <person name="Duquesne K."/>
            <person name="Sturgis J."/>
        </authorList>
    </citation>
    <scope>NUCLEOTIDE SEQUENCE [LARGE SCALE GENOMIC DNA]</scope>
    <source>
        <strain evidence="4">DSM122</strain>
    </source>
</reference>
<dbReference type="EMBL" id="HE663493">
    <property type="protein sequence ID" value="CCG08661.1"/>
    <property type="molecule type" value="Genomic_DNA"/>
</dbReference>
<name>H6SKZ6_PARPM</name>
<feature type="domain" description="DUF6898" evidence="2">
    <location>
        <begin position="20"/>
        <end position="74"/>
    </location>
</feature>
<protein>
    <recommendedName>
        <fullName evidence="2">DUF6898 domain-containing protein</fullName>
    </recommendedName>
</protein>
<keyword evidence="4" id="KW-1185">Reference proteome</keyword>
<dbReference type="Proteomes" id="UP000033220">
    <property type="component" value="Chromosome DSM 122"/>
</dbReference>